<dbReference type="PANTHER" id="PTHR12934:SF11">
    <property type="entry name" value="LARGE RIBOSOMAL SUBUNIT PROTEIN UL15M"/>
    <property type="match status" value="1"/>
</dbReference>
<dbReference type="HAMAP" id="MF_01341">
    <property type="entry name" value="Ribosomal_uL15"/>
    <property type="match status" value="1"/>
</dbReference>
<dbReference type="NCBIfam" id="TIGR01071">
    <property type="entry name" value="rplO_bact"/>
    <property type="match status" value="1"/>
</dbReference>
<feature type="compositionally biased region" description="Basic and acidic residues" evidence="6">
    <location>
        <begin position="1"/>
        <end position="22"/>
    </location>
</feature>
<dbReference type="Gene3D" id="3.100.10.10">
    <property type="match status" value="1"/>
</dbReference>
<sequence>MSKERIKAALAFGKERTEKGDKPAGNTIPVPAGSTKNKKRLGRGIGSKTGKTGGRGSKGQYARNTVRRGFEGGQMPIHRRLPKRGFTSIFHKDFFPINLRDIEKSGLTGNIDAKIMVESKILDNESSLFKILGTGEITKAVHIIADGFSASAKEKIEKAGGSIKLRSELASKEA</sequence>
<evidence type="ECO:0000256" key="3">
    <source>
        <dbReference type="ARBA" id="ARBA00023274"/>
    </source>
</evidence>
<dbReference type="GO" id="GO:0022625">
    <property type="term" value="C:cytosolic large ribosomal subunit"/>
    <property type="evidence" value="ECO:0007669"/>
    <property type="project" value="TreeGrafter"/>
</dbReference>
<organism evidence="8 9">
    <name type="scientific">Leptospira saintgironsiae</name>
    <dbReference type="NCBI Taxonomy" id="2023183"/>
    <lineage>
        <taxon>Bacteria</taxon>
        <taxon>Pseudomonadati</taxon>
        <taxon>Spirochaetota</taxon>
        <taxon>Spirochaetia</taxon>
        <taxon>Leptospirales</taxon>
        <taxon>Leptospiraceae</taxon>
        <taxon>Leptospira</taxon>
    </lineage>
</organism>
<dbReference type="Proteomes" id="UP000231926">
    <property type="component" value="Unassembled WGS sequence"/>
</dbReference>
<accession>A0A2M9Y9P0</accession>
<dbReference type="PROSITE" id="PS00475">
    <property type="entry name" value="RIBOSOMAL_L15"/>
    <property type="match status" value="1"/>
</dbReference>
<keyword evidence="2 4" id="KW-0689">Ribosomal protein</keyword>
<evidence type="ECO:0000256" key="6">
    <source>
        <dbReference type="SAM" id="MobiDB-lite"/>
    </source>
</evidence>
<dbReference type="InterPro" id="IPR030878">
    <property type="entry name" value="Ribosomal_uL15"/>
</dbReference>
<evidence type="ECO:0000259" key="7">
    <source>
        <dbReference type="Pfam" id="PF00828"/>
    </source>
</evidence>
<evidence type="ECO:0000256" key="4">
    <source>
        <dbReference type="HAMAP-Rule" id="MF_01341"/>
    </source>
</evidence>
<feature type="domain" description="Large ribosomal subunit protein uL15/eL18" evidence="7">
    <location>
        <begin position="97"/>
        <end position="163"/>
    </location>
</feature>
<dbReference type="InterPro" id="IPR001196">
    <property type="entry name" value="Ribosomal_uL15_CS"/>
</dbReference>
<evidence type="ECO:0000313" key="9">
    <source>
        <dbReference type="Proteomes" id="UP000231926"/>
    </source>
</evidence>
<keyword evidence="4" id="KW-0699">rRNA-binding</keyword>
<evidence type="ECO:0000256" key="1">
    <source>
        <dbReference type="ARBA" id="ARBA00007320"/>
    </source>
</evidence>
<proteinExistence type="inferred from homology"/>
<dbReference type="OrthoDB" id="9810293at2"/>
<evidence type="ECO:0000313" key="8">
    <source>
        <dbReference type="EMBL" id="PJZ48294.1"/>
    </source>
</evidence>
<dbReference type="GO" id="GO:0006412">
    <property type="term" value="P:translation"/>
    <property type="evidence" value="ECO:0007669"/>
    <property type="project" value="UniProtKB-UniRule"/>
</dbReference>
<dbReference type="InterPro" id="IPR036227">
    <property type="entry name" value="Ribosomal_uL15/eL18_sf"/>
</dbReference>
<dbReference type="InterPro" id="IPR005749">
    <property type="entry name" value="Ribosomal_uL15_bac-type"/>
</dbReference>
<dbReference type="PANTHER" id="PTHR12934">
    <property type="entry name" value="50S RIBOSOMAL PROTEIN L15"/>
    <property type="match status" value="1"/>
</dbReference>
<comment type="subunit">
    <text evidence="4">Part of the 50S ribosomal subunit.</text>
</comment>
<keyword evidence="9" id="KW-1185">Reference proteome</keyword>
<keyword evidence="3 4" id="KW-0687">Ribonucleoprotein</keyword>
<dbReference type="InterPro" id="IPR021131">
    <property type="entry name" value="Ribosomal_uL15/eL18"/>
</dbReference>
<dbReference type="GO" id="GO:0019843">
    <property type="term" value="F:rRNA binding"/>
    <property type="evidence" value="ECO:0007669"/>
    <property type="project" value="UniProtKB-UniRule"/>
</dbReference>
<gene>
    <name evidence="4" type="primary">rplO</name>
    <name evidence="8" type="ORF">CH362_13825</name>
</gene>
<dbReference type="AlphaFoldDB" id="A0A2M9Y9P0"/>
<dbReference type="RefSeq" id="WP_100710929.1">
    <property type="nucleotide sequence ID" value="NZ_NPDR01000006.1"/>
</dbReference>
<reference evidence="8 9" key="1">
    <citation type="submission" date="2017-07" db="EMBL/GenBank/DDBJ databases">
        <title>Leptospira spp. isolated from tropical soils.</title>
        <authorList>
            <person name="Thibeaux R."/>
            <person name="Iraola G."/>
            <person name="Ferres I."/>
            <person name="Bierque E."/>
            <person name="Girault D."/>
            <person name="Soupe-Gilbert M.-E."/>
            <person name="Picardeau M."/>
            <person name="Goarant C."/>
        </authorList>
    </citation>
    <scope>NUCLEOTIDE SEQUENCE [LARGE SCALE GENOMIC DNA]</scope>
    <source>
        <strain evidence="8 9">FH4-C-A2</strain>
    </source>
</reference>
<feature type="region of interest" description="Disordered" evidence="6">
    <location>
        <begin position="1"/>
        <end position="60"/>
    </location>
</feature>
<dbReference type="SUPFAM" id="SSF52080">
    <property type="entry name" value="Ribosomal proteins L15p and L18e"/>
    <property type="match status" value="1"/>
</dbReference>
<comment type="similarity">
    <text evidence="1 4 5">Belongs to the universal ribosomal protein uL15 family.</text>
</comment>
<comment type="function">
    <text evidence="4">Binds to the 23S rRNA.</text>
</comment>
<evidence type="ECO:0000256" key="2">
    <source>
        <dbReference type="ARBA" id="ARBA00022980"/>
    </source>
</evidence>
<comment type="caution">
    <text evidence="8">The sequence shown here is derived from an EMBL/GenBank/DDBJ whole genome shotgun (WGS) entry which is preliminary data.</text>
</comment>
<protein>
    <recommendedName>
        <fullName evidence="4">Large ribosomal subunit protein uL15</fullName>
    </recommendedName>
</protein>
<dbReference type="Pfam" id="PF00828">
    <property type="entry name" value="Ribosomal_L27A"/>
    <property type="match status" value="1"/>
</dbReference>
<evidence type="ECO:0000256" key="5">
    <source>
        <dbReference type="RuleBase" id="RU003888"/>
    </source>
</evidence>
<dbReference type="EMBL" id="NPDR01000006">
    <property type="protein sequence ID" value="PJZ48294.1"/>
    <property type="molecule type" value="Genomic_DNA"/>
</dbReference>
<dbReference type="GO" id="GO:0003735">
    <property type="term" value="F:structural constituent of ribosome"/>
    <property type="evidence" value="ECO:0007669"/>
    <property type="project" value="InterPro"/>
</dbReference>
<name>A0A2M9Y9P0_9LEPT</name>
<keyword evidence="4" id="KW-0694">RNA-binding</keyword>
<feature type="compositionally biased region" description="Gly residues" evidence="6">
    <location>
        <begin position="43"/>
        <end position="57"/>
    </location>
</feature>